<reference evidence="2 3" key="1">
    <citation type="journal article" date="2018" name="G3 (Bethesda)">
        <title>Phylogenetic and Phylogenomic Definition of Rhizopus Species.</title>
        <authorList>
            <person name="Gryganskyi A.P."/>
            <person name="Golan J."/>
            <person name="Dolatabadi S."/>
            <person name="Mondo S."/>
            <person name="Robb S."/>
            <person name="Idnurm A."/>
            <person name="Muszewska A."/>
            <person name="Steczkiewicz K."/>
            <person name="Masonjones S."/>
            <person name="Liao H.L."/>
            <person name="Gajdeczka M.T."/>
            <person name="Anike F."/>
            <person name="Vuek A."/>
            <person name="Anishchenko I.M."/>
            <person name="Voigt K."/>
            <person name="de Hoog G.S."/>
            <person name="Smith M.E."/>
            <person name="Heitman J."/>
            <person name="Vilgalys R."/>
            <person name="Stajich J.E."/>
        </authorList>
    </citation>
    <scope>NUCLEOTIDE SEQUENCE [LARGE SCALE GENOMIC DNA]</scope>
    <source>
        <strain evidence="2 3">LSU 92-RS-03</strain>
    </source>
</reference>
<protein>
    <submittedName>
        <fullName evidence="2">Biotin holocarboxylase synthetase</fullName>
    </submittedName>
</protein>
<sequence length="361" mass="39974">MNVLIYNGNGTSINSVKHTYNTLKSLLGHAYDVMKVDALTLRNEPWEETCSLLVIPGGRDTPYCEELNHQKIKSYVQGGGNYLGLCAGAYYASREIEFELGTPLAIQGPRPLGFFPGLCHGTVYPGFVYNSEKGARSVSILAGTKEIKTYYNGGGYFTGAAADKVICVYQDNNQPAGVLCHVQKGRALLFGVHPEYDIRDVDLSENENAQTISKELAASLSDCRKLLSDSLAQLGLKVGESDLPRLTPIYLSAVKREVSDAIKANMLKEADDQNILKDSNDQFLIQEEDNLEDSIKTLSIDKPLLKIICTDKAHTPFFNTRKYYESLLQRRSQEWGGGAWYHMGNAMLYSEVITSTQTVLD</sequence>
<dbReference type="SUPFAM" id="SSF52317">
    <property type="entry name" value="Class I glutamine amidotransferase-like"/>
    <property type="match status" value="1"/>
</dbReference>
<dbReference type="OrthoDB" id="10250105at2759"/>
<dbReference type="PANTHER" id="PTHR12835">
    <property type="entry name" value="BIOTIN PROTEIN LIGASE"/>
    <property type="match status" value="1"/>
</dbReference>
<feature type="non-terminal residue" evidence="2">
    <location>
        <position position="361"/>
    </location>
</feature>
<dbReference type="STRING" id="4846.A0A367IQC0"/>
<dbReference type="CDD" id="cd03144">
    <property type="entry name" value="GATase1_ScBLP_like"/>
    <property type="match status" value="1"/>
</dbReference>
<feature type="domain" description="Biotin-protein ligase N-terminal" evidence="1">
    <location>
        <begin position="1"/>
        <end position="252"/>
    </location>
</feature>
<dbReference type="Proteomes" id="UP000253551">
    <property type="component" value="Unassembled WGS sequence"/>
</dbReference>
<dbReference type="EMBL" id="PJQM01006305">
    <property type="protein sequence ID" value="RCH79894.1"/>
    <property type="molecule type" value="Genomic_DNA"/>
</dbReference>
<dbReference type="AlphaFoldDB" id="A0A367IQC0"/>
<dbReference type="PANTHER" id="PTHR12835:SF5">
    <property type="entry name" value="BIOTIN--PROTEIN LIGASE"/>
    <property type="match status" value="1"/>
</dbReference>
<evidence type="ECO:0000313" key="2">
    <source>
        <dbReference type="EMBL" id="RCH79894.1"/>
    </source>
</evidence>
<dbReference type="InterPro" id="IPR029062">
    <property type="entry name" value="Class_I_gatase-like"/>
</dbReference>
<dbReference type="GO" id="GO:0005737">
    <property type="term" value="C:cytoplasm"/>
    <property type="evidence" value="ECO:0007669"/>
    <property type="project" value="TreeGrafter"/>
</dbReference>
<name>A0A367IQC0_RHIST</name>
<proteinExistence type="predicted"/>
<keyword evidence="3" id="KW-1185">Reference proteome</keyword>
<organism evidence="2 3">
    <name type="scientific">Rhizopus stolonifer</name>
    <name type="common">Rhizopus nigricans</name>
    <dbReference type="NCBI Taxonomy" id="4846"/>
    <lineage>
        <taxon>Eukaryota</taxon>
        <taxon>Fungi</taxon>
        <taxon>Fungi incertae sedis</taxon>
        <taxon>Mucoromycota</taxon>
        <taxon>Mucoromycotina</taxon>
        <taxon>Mucoromycetes</taxon>
        <taxon>Mucorales</taxon>
        <taxon>Mucorineae</taxon>
        <taxon>Rhizopodaceae</taxon>
        <taxon>Rhizopus</taxon>
    </lineage>
</organism>
<accession>A0A367IQC0</accession>
<dbReference type="GO" id="GO:0004077">
    <property type="term" value="F:biotin--[biotin carboxyl-carrier protein] ligase activity"/>
    <property type="evidence" value="ECO:0007669"/>
    <property type="project" value="TreeGrafter"/>
</dbReference>
<gene>
    <name evidence="2" type="primary">BPL1_3</name>
    <name evidence="2" type="ORF">CU098_006298</name>
</gene>
<evidence type="ECO:0000259" key="1">
    <source>
        <dbReference type="Pfam" id="PF09825"/>
    </source>
</evidence>
<dbReference type="Gene3D" id="3.40.50.880">
    <property type="match status" value="1"/>
</dbReference>
<evidence type="ECO:0000313" key="3">
    <source>
        <dbReference type="Proteomes" id="UP000253551"/>
    </source>
</evidence>
<dbReference type="Pfam" id="PF09825">
    <property type="entry name" value="BPL_N"/>
    <property type="match status" value="1"/>
</dbReference>
<dbReference type="InterPro" id="IPR019197">
    <property type="entry name" value="Biotin-prot_ligase_N"/>
</dbReference>
<comment type="caution">
    <text evidence="2">The sequence shown here is derived from an EMBL/GenBank/DDBJ whole genome shotgun (WGS) entry which is preliminary data.</text>
</comment>